<keyword evidence="3 8" id="KW-0489">Methyltransferase</keyword>
<dbReference type="Gene3D" id="3.40.50.150">
    <property type="entry name" value="Vaccinia Virus protein VP39"/>
    <property type="match status" value="1"/>
</dbReference>
<organism evidence="8 9">
    <name type="scientific">Sphingobium xenophagum</name>
    <dbReference type="NCBI Taxonomy" id="121428"/>
    <lineage>
        <taxon>Bacteria</taxon>
        <taxon>Pseudomonadati</taxon>
        <taxon>Pseudomonadota</taxon>
        <taxon>Alphaproteobacteria</taxon>
        <taxon>Sphingomonadales</taxon>
        <taxon>Sphingomonadaceae</taxon>
        <taxon>Sphingobium</taxon>
    </lineage>
</organism>
<evidence type="ECO:0000256" key="2">
    <source>
        <dbReference type="ARBA" id="ARBA00011900"/>
    </source>
</evidence>
<protein>
    <recommendedName>
        <fullName evidence="2">site-specific DNA-methyltransferase (adenine-specific)</fullName>
        <ecNumber evidence="2">2.1.1.72</ecNumber>
    </recommendedName>
</protein>
<evidence type="ECO:0000313" key="9">
    <source>
        <dbReference type="Proteomes" id="UP001267638"/>
    </source>
</evidence>
<evidence type="ECO:0000256" key="3">
    <source>
        <dbReference type="ARBA" id="ARBA00022603"/>
    </source>
</evidence>
<comment type="caution">
    <text evidence="8">The sequence shown here is derived from an EMBL/GenBank/DDBJ whole genome shotgun (WGS) entry which is preliminary data.</text>
</comment>
<accession>A0ABU1WZJ8</accession>
<comment type="catalytic activity">
    <reaction evidence="6">
        <text>a 2'-deoxyadenosine in DNA + S-adenosyl-L-methionine = an N(6)-methyl-2'-deoxyadenosine in DNA + S-adenosyl-L-homocysteine + H(+)</text>
        <dbReference type="Rhea" id="RHEA:15197"/>
        <dbReference type="Rhea" id="RHEA-COMP:12418"/>
        <dbReference type="Rhea" id="RHEA-COMP:12419"/>
        <dbReference type="ChEBI" id="CHEBI:15378"/>
        <dbReference type="ChEBI" id="CHEBI:57856"/>
        <dbReference type="ChEBI" id="CHEBI:59789"/>
        <dbReference type="ChEBI" id="CHEBI:90615"/>
        <dbReference type="ChEBI" id="CHEBI:90616"/>
        <dbReference type="EC" id="2.1.1.72"/>
    </reaction>
</comment>
<dbReference type="InterPro" id="IPR050953">
    <property type="entry name" value="N4_N6_ade-DNA_methylase"/>
</dbReference>
<evidence type="ECO:0000313" key="8">
    <source>
        <dbReference type="EMBL" id="MDR7154748.1"/>
    </source>
</evidence>
<dbReference type="EMBL" id="JAVDWV010000006">
    <property type="protein sequence ID" value="MDR7154748.1"/>
    <property type="molecule type" value="Genomic_DNA"/>
</dbReference>
<gene>
    <name evidence="8" type="ORF">J2W40_001563</name>
</gene>
<dbReference type="SUPFAM" id="SSF53335">
    <property type="entry name" value="S-adenosyl-L-methionine-dependent methyltransferases"/>
    <property type="match status" value="1"/>
</dbReference>
<evidence type="ECO:0000256" key="5">
    <source>
        <dbReference type="ARBA" id="ARBA00022691"/>
    </source>
</evidence>
<keyword evidence="5" id="KW-0949">S-adenosyl-L-methionine</keyword>
<keyword evidence="9" id="KW-1185">Reference proteome</keyword>
<dbReference type="Proteomes" id="UP001267638">
    <property type="component" value="Unassembled WGS sequence"/>
</dbReference>
<evidence type="ECO:0000259" key="7">
    <source>
        <dbReference type="Pfam" id="PF02384"/>
    </source>
</evidence>
<evidence type="ECO:0000256" key="4">
    <source>
        <dbReference type="ARBA" id="ARBA00022679"/>
    </source>
</evidence>
<sequence>MAKSKKTTESPFDEAIRTIRETKKGQEAAMYGPLRDLFCDLLGYPRSSVHIDIAGEAGRPDVTCRAPSGIKDRNGKSLDIDWMVVEAKDEHDAFSTSGKRETIFAQKAKYVRPDTAWFVMVDPTVFVARPVMTSAHDSANDIVLALNDTVDEATFRAKFARIAYGVAGVPQRLKAFREGDITLIATEKLTAPDTADKRQRNQVAVARRNFYETLRNTTGHLQESTLGTLQSVLSMATDVSTAWEEFGKKYPEAAFDPYTLTASARPGNYELAMSYGGDVARLNRKLKKAGSIARLALDGLPEFRARVNAKDDKQALEMFATETANLILARILLIRFFEDHGFFGPNRFLCNGGVEAFQKLREKFTFGYTRLLKMAYEKAQALYAAAFDETELDWVFATNDANLSNAIEWAMYQLSRYDFTTVKGDILTGVYDRFLDREQRKKFGEYYTPPSIARYIVDRLELKPEDRFMDPACGSGTFLIERYQQVVGEDADQGLATYPEVVAALERLAGNDLNTFSAVLAQIQILWHVLSFKDDLIVADEFPDIAISDKANSIIRPGVEFAQHGRFVELDQPEYGGIGGNPPYVRPERSGELDDTTREYFESDHHGWKGISAEANLYALFIYRALDGWCRRPNKWGENAGRLGFVVPLAICGTKENGDLRRLFGPDGRWTIKEIVDLEVIWRNIFDADVLPIVLIAEARPPRLPLDTKWLDKAEPLPDGPKGQQVKAARLQPWIDARLAATTPEYQDAWERLATRNRARWEPDQVIIKLADKSCIDFGDGSKRPTFDLAGIAPSLIDYADLFTPDGRIVTRITPERRNIIKKLRANPPMSSAFQEYWYKKKGEGRGSVSLDPPKLNPLMWEKRSLCGYGLAFRGKKFHSSDNSGRDVYKGENIIATAMVGKPLDTNIDISKASDMGIFKYQSVFPGVSYAVAKIERCPNATRFNPKTSVFTNTAIVFSPNQEMIEVPFDLVLTSRIYRHYYALCGRSSYLNTYRSDIYPTSIRNLPWNDSIAKVALNLESLRGDLVSACENHFRTEAAMFAALAALSLRPFRDVVKDGVKGTGGKVEWSESLNKGTDKIELSPACKALVADDCWHIGISDYLLDWVKVPDEAAALGLATALAARAGTEQRMVDRSILLDMPIPPDAATRTKFDAIVKEYREADHAKAIDAVVDKIDALIGPALGLDTADIASIRSDMTDDPFLKNITPRWPATETRIHGYRTGLDSSNRYN</sequence>
<name>A0ABU1WZJ8_SPHXE</name>
<dbReference type="GO" id="GO:0008168">
    <property type="term" value="F:methyltransferase activity"/>
    <property type="evidence" value="ECO:0007669"/>
    <property type="project" value="UniProtKB-KW"/>
</dbReference>
<dbReference type="InterPro" id="IPR029063">
    <property type="entry name" value="SAM-dependent_MTases_sf"/>
</dbReference>
<comment type="similarity">
    <text evidence="1">Belongs to the N(4)/N(6)-methyltransferase family.</text>
</comment>
<proteinExistence type="inferred from homology"/>
<keyword evidence="4" id="KW-0808">Transferase</keyword>
<dbReference type="Pfam" id="PF02384">
    <property type="entry name" value="N6_Mtase"/>
    <property type="match status" value="1"/>
</dbReference>
<dbReference type="EC" id="2.1.1.72" evidence="2"/>
<dbReference type="RefSeq" id="WP_310223299.1">
    <property type="nucleotide sequence ID" value="NZ_JAVDWV010000006.1"/>
</dbReference>
<dbReference type="PANTHER" id="PTHR33841:SF5">
    <property type="entry name" value="DNA METHYLASE (MODIFICATION METHYLASE) (METHYLTRANSFERASE)-RELATED"/>
    <property type="match status" value="1"/>
</dbReference>
<reference evidence="8 9" key="1">
    <citation type="submission" date="2023-07" db="EMBL/GenBank/DDBJ databases">
        <title>Sorghum-associated microbial communities from plants grown in Nebraska, USA.</title>
        <authorList>
            <person name="Schachtman D."/>
        </authorList>
    </citation>
    <scope>NUCLEOTIDE SEQUENCE [LARGE SCALE GENOMIC DNA]</scope>
    <source>
        <strain evidence="8 9">4256</strain>
    </source>
</reference>
<feature type="domain" description="DNA methylase adenine-specific" evidence="7">
    <location>
        <begin position="424"/>
        <end position="534"/>
    </location>
</feature>
<dbReference type="PANTHER" id="PTHR33841">
    <property type="entry name" value="DNA METHYLTRANSFERASE YEEA-RELATED"/>
    <property type="match status" value="1"/>
</dbReference>
<dbReference type="GO" id="GO:0032259">
    <property type="term" value="P:methylation"/>
    <property type="evidence" value="ECO:0007669"/>
    <property type="project" value="UniProtKB-KW"/>
</dbReference>
<dbReference type="PRINTS" id="PR00507">
    <property type="entry name" value="N12N6MTFRASE"/>
</dbReference>
<dbReference type="InterPro" id="IPR003356">
    <property type="entry name" value="DNA_methylase_A-5"/>
</dbReference>
<evidence type="ECO:0000256" key="1">
    <source>
        <dbReference type="ARBA" id="ARBA00006594"/>
    </source>
</evidence>
<evidence type="ECO:0000256" key="6">
    <source>
        <dbReference type="ARBA" id="ARBA00047942"/>
    </source>
</evidence>